<evidence type="ECO:0000313" key="1">
    <source>
        <dbReference type="EMBL" id="JAA85520.1"/>
    </source>
</evidence>
<proteinExistence type="predicted"/>
<feature type="non-terminal residue" evidence="1">
    <location>
        <position position="1"/>
    </location>
</feature>
<name>S4PEK1_9NEOP</name>
<sequence>LFFYLFQRFIVSTTFGKSTQTVLAFLQAYGTSLTSRSTAAVDVKYPLPKIFDGCSYIYRNVPYWSVRLLKFK</sequence>
<accession>S4PEK1</accession>
<reference evidence="1" key="1">
    <citation type="journal article" date="2013" name="BMC Genomics">
        <title>Unscrambling butterfly oogenesis.</title>
        <authorList>
            <person name="Carter J.M."/>
            <person name="Baker S.C."/>
            <person name="Pink R."/>
            <person name="Carter D.R."/>
            <person name="Collins A."/>
            <person name="Tomlin J."/>
            <person name="Gibbs M."/>
            <person name="Breuker C.J."/>
        </authorList>
    </citation>
    <scope>NUCLEOTIDE SEQUENCE</scope>
    <source>
        <tissue evidence="1">Ovary</tissue>
    </source>
</reference>
<organism evidence="1">
    <name type="scientific">Pararge aegeria</name>
    <name type="common">speckled wood butterfly</name>
    <dbReference type="NCBI Taxonomy" id="116150"/>
    <lineage>
        <taxon>Eukaryota</taxon>
        <taxon>Metazoa</taxon>
        <taxon>Ecdysozoa</taxon>
        <taxon>Arthropoda</taxon>
        <taxon>Hexapoda</taxon>
        <taxon>Insecta</taxon>
        <taxon>Pterygota</taxon>
        <taxon>Neoptera</taxon>
        <taxon>Endopterygota</taxon>
        <taxon>Lepidoptera</taxon>
        <taxon>Glossata</taxon>
        <taxon>Ditrysia</taxon>
        <taxon>Papilionoidea</taxon>
        <taxon>Nymphalidae</taxon>
        <taxon>Satyrinae</taxon>
        <taxon>Satyrini</taxon>
        <taxon>Parargina</taxon>
        <taxon>Pararge</taxon>
    </lineage>
</organism>
<dbReference type="EMBL" id="GAIX01007040">
    <property type="protein sequence ID" value="JAA85520.1"/>
    <property type="molecule type" value="Transcribed_RNA"/>
</dbReference>
<reference evidence="1" key="2">
    <citation type="submission" date="2013-05" db="EMBL/GenBank/DDBJ databases">
        <authorList>
            <person name="Carter J.-M."/>
            <person name="Baker S.C."/>
            <person name="Pink R."/>
            <person name="Carter D.R.F."/>
            <person name="Collins A."/>
            <person name="Tomlin J."/>
            <person name="Gibbs M."/>
            <person name="Breuker C.J."/>
        </authorList>
    </citation>
    <scope>NUCLEOTIDE SEQUENCE</scope>
    <source>
        <tissue evidence="1">Ovary</tissue>
    </source>
</reference>
<dbReference type="AlphaFoldDB" id="S4PEK1"/>
<protein>
    <submittedName>
        <fullName evidence="1">Uncharacterized protein</fullName>
    </submittedName>
</protein>